<accession>A0A1F6WJ15</accession>
<protein>
    <recommendedName>
        <fullName evidence="2">Small ribosomal subunit protein bS6</fullName>
    </recommendedName>
    <alternativeName>
        <fullName evidence="3">30S ribosomal protein S6</fullName>
    </alternativeName>
</protein>
<comment type="caution">
    <text evidence="5">The sequence shown here is derived from an EMBL/GenBank/DDBJ whole genome shotgun (WGS) entry which is preliminary data.</text>
</comment>
<gene>
    <name evidence="5" type="ORF">A3B93_00850</name>
</gene>
<dbReference type="InterPro" id="IPR000529">
    <property type="entry name" value="Ribosomal_bS6"/>
</dbReference>
<reference evidence="5 6" key="1">
    <citation type="journal article" date="2016" name="Nat. Commun.">
        <title>Thousands of microbial genomes shed light on interconnected biogeochemical processes in an aquifer system.</title>
        <authorList>
            <person name="Anantharaman K."/>
            <person name="Brown C.T."/>
            <person name="Hug L.A."/>
            <person name="Sharon I."/>
            <person name="Castelle C.J."/>
            <person name="Probst A.J."/>
            <person name="Thomas B.C."/>
            <person name="Singh A."/>
            <person name="Wilkins M.J."/>
            <person name="Karaoz U."/>
            <person name="Brodie E.L."/>
            <person name="Williams K.H."/>
            <person name="Hubbard S.S."/>
            <person name="Banfield J.F."/>
        </authorList>
    </citation>
    <scope>NUCLEOTIDE SEQUENCE [LARGE SCALE GENOMIC DNA]</scope>
</reference>
<organism evidence="5 6">
    <name type="scientific">Candidatus Nomurabacteria bacterium RIFCSPHIGHO2_02_FULL_42_24</name>
    <dbReference type="NCBI Taxonomy" id="1801757"/>
    <lineage>
        <taxon>Bacteria</taxon>
        <taxon>Candidatus Nomuraibacteriota</taxon>
    </lineage>
</organism>
<dbReference type="GO" id="GO:0019843">
    <property type="term" value="F:rRNA binding"/>
    <property type="evidence" value="ECO:0007669"/>
    <property type="project" value="InterPro"/>
</dbReference>
<evidence type="ECO:0000256" key="4">
    <source>
        <dbReference type="SAM" id="MobiDB-lite"/>
    </source>
</evidence>
<dbReference type="GO" id="GO:0003735">
    <property type="term" value="F:structural constituent of ribosome"/>
    <property type="evidence" value="ECO:0007669"/>
    <property type="project" value="InterPro"/>
</dbReference>
<dbReference type="Proteomes" id="UP000179880">
    <property type="component" value="Unassembled WGS sequence"/>
</dbReference>
<dbReference type="GO" id="GO:0006412">
    <property type="term" value="P:translation"/>
    <property type="evidence" value="ECO:0007669"/>
    <property type="project" value="InterPro"/>
</dbReference>
<proteinExistence type="inferred from homology"/>
<dbReference type="InterPro" id="IPR014717">
    <property type="entry name" value="Transl_elong_EF1B/ribsomal_bS6"/>
</dbReference>
<dbReference type="SUPFAM" id="SSF54995">
    <property type="entry name" value="Ribosomal protein S6"/>
    <property type="match status" value="1"/>
</dbReference>
<dbReference type="EMBL" id="MFUH01000020">
    <property type="protein sequence ID" value="OGI81705.1"/>
    <property type="molecule type" value="Genomic_DNA"/>
</dbReference>
<evidence type="ECO:0000313" key="5">
    <source>
        <dbReference type="EMBL" id="OGI81705.1"/>
    </source>
</evidence>
<evidence type="ECO:0000313" key="6">
    <source>
        <dbReference type="Proteomes" id="UP000179880"/>
    </source>
</evidence>
<comment type="similarity">
    <text evidence="1">Belongs to the bacterial ribosomal protein bS6 family.</text>
</comment>
<evidence type="ECO:0000256" key="3">
    <source>
        <dbReference type="ARBA" id="ARBA00035520"/>
    </source>
</evidence>
<evidence type="ECO:0000256" key="2">
    <source>
        <dbReference type="ARBA" id="ARBA00035294"/>
    </source>
</evidence>
<dbReference type="Pfam" id="PF01250">
    <property type="entry name" value="Ribosomal_S6"/>
    <property type="match status" value="1"/>
</dbReference>
<sequence>MMETNQQSQQNDSHVYELAFFLMPTIGEENLPTVFGDLKNMLSKSGAVFISEDFPKLLPLAYSIDKIIEHKRQVFNTAFLGWVKFEIESGHLLNLKEELKHSVNLMRFIIVCTVRESTLAPRRLHASRRRSAPDKVRPAEPAIPIDEEAVDKKIEELVTD</sequence>
<dbReference type="InterPro" id="IPR035980">
    <property type="entry name" value="Ribosomal_bS6_sf"/>
</dbReference>
<dbReference type="GO" id="GO:0005840">
    <property type="term" value="C:ribosome"/>
    <property type="evidence" value="ECO:0007669"/>
    <property type="project" value="InterPro"/>
</dbReference>
<dbReference type="Gene3D" id="3.30.70.60">
    <property type="match status" value="1"/>
</dbReference>
<name>A0A1F6WJ15_9BACT</name>
<dbReference type="AlphaFoldDB" id="A0A1F6WJ15"/>
<evidence type="ECO:0000256" key="1">
    <source>
        <dbReference type="ARBA" id="ARBA00009512"/>
    </source>
</evidence>
<feature type="region of interest" description="Disordered" evidence="4">
    <location>
        <begin position="123"/>
        <end position="144"/>
    </location>
</feature>